<feature type="transmembrane region" description="Helical" evidence="1">
    <location>
        <begin position="102"/>
        <end position="123"/>
    </location>
</feature>
<protein>
    <recommendedName>
        <fullName evidence="2">DUF6533 domain-containing protein</fullName>
    </recommendedName>
</protein>
<keyword evidence="1" id="KW-0812">Transmembrane</keyword>
<organism evidence="3 4">
    <name type="scientific">Mycena albidolilacea</name>
    <dbReference type="NCBI Taxonomy" id="1033008"/>
    <lineage>
        <taxon>Eukaryota</taxon>
        <taxon>Fungi</taxon>
        <taxon>Dikarya</taxon>
        <taxon>Basidiomycota</taxon>
        <taxon>Agaricomycotina</taxon>
        <taxon>Agaricomycetes</taxon>
        <taxon>Agaricomycetidae</taxon>
        <taxon>Agaricales</taxon>
        <taxon>Marasmiineae</taxon>
        <taxon>Mycenaceae</taxon>
        <taxon>Mycena</taxon>
    </lineage>
</organism>
<dbReference type="Proteomes" id="UP001218218">
    <property type="component" value="Unassembled WGS sequence"/>
</dbReference>
<reference evidence="3" key="1">
    <citation type="submission" date="2023-03" db="EMBL/GenBank/DDBJ databases">
        <title>Massive genome expansion in bonnet fungi (Mycena s.s.) driven by repeated elements and novel gene families across ecological guilds.</title>
        <authorList>
            <consortium name="Lawrence Berkeley National Laboratory"/>
            <person name="Harder C.B."/>
            <person name="Miyauchi S."/>
            <person name="Viragh M."/>
            <person name="Kuo A."/>
            <person name="Thoen E."/>
            <person name="Andreopoulos B."/>
            <person name="Lu D."/>
            <person name="Skrede I."/>
            <person name="Drula E."/>
            <person name="Henrissat B."/>
            <person name="Morin E."/>
            <person name="Kohler A."/>
            <person name="Barry K."/>
            <person name="LaButti K."/>
            <person name="Morin E."/>
            <person name="Salamov A."/>
            <person name="Lipzen A."/>
            <person name="Mereny Z."/>
            <person name="Hegedus B."/>
            <person name="Baldrian P."/>
            <person name="Stursova M."/>
            <person name="Weitz H."/>
            <person name="Taylor A."/>
            <person name="Grigoriev I.V."/>
            <person name="Nagy L.G."/>
            <person name="Martin F."/>
            <person name="Kauserud H."/>
        </authorList>
    </citation>
    <scope>NUCLEOTIDE SEQUENCE</scope>
    <source>
        <strain evidence="3">CBHHK002</strain>
    </source>
</reference>
<gene>
    <name evidence="3" type="ORF">DFH08DRAFT_833891</name>
</gene>
<feature type="transmembrane region" description="Helical" evidence="1">
    <location>
        <begin position="224"/>
        <end position="244"/>
    </location>
</feature>
<dbReference type="AlphaFoldDB" id="A0AAD7AQV9"/>
<dbReference type="Pfam" id="PF20151">
    <property type="entry name" value="DUF6533"/>
    <property type="match status" value="1"/>
</dbReference>
<dbReference type="InterPro" id="IPR045340">
    <property type="entry name" value="DUF6533"/>
</dbReference>
<keyword evidence="1" id="KW-1133">Transmembrane helix</keyword>
<accession>A0AAD7AQV9</accession>
<feature type="transmembrane region" description="Helical" evidence="1">
    <location>
        <begin position="20"/>
        <end position="40"/>
    </location>
</feature>
<sequence length="310" mass="34928">MTEYLLQTSQTSTDLDYGTLAFYYRIYDYFFLAGLVILVYDHLLTLETEIKYIWLPKLRPSTCWFLTVRYLALASNIMMSVYNFGDLNHEVCPNCLKMQWAWMFLIVSQETIIEATLCIRVFAMYGLNKLVLTCLMGVTCVVAGLGLWAIVGYGKHSELLVVSGLSGCHATYRTLTAVRPAGVWEATLVCDILVFALTIRRAYIQSRTSVLYAGSLLQRMFTDGSMYFGIIVLATLANVLTFYVDDAIVSGFLSWFTTNLSVTMLCRLMLNLHQAGGLGMDTAEPNTIDLESIQFVVPTTAMTDYEDERL</sequence>
<evidence type="ECO:0000256" key="1">
    <source>
        <dbReference type="SAM" id="Phobius"/>
    </source>
</evidence>
<evidence type="ECO:0000313" key="3">
    <source>
        <dbReference type="EMBL" id="KAJ7366282.1"/>
    </source>
</evidence>
<evidence type="ECO:0000259" key="2">
    <source>
        <dbReference type="Pfam" id="PF20151"/>
    </source>
</evidence>
<proteinExistence type="predicted"/>
<feature type="domain" description="DUF6533" evidence="2">
    <location>
        <begin position="29"/>
        <end position="74"/>
    </location>
</feature>
<feature type="transmembrane region" description="Helical" evidence="1">
    <location>
        <begin position="181"/>
        <end position="203"/>
    </location>
</feature>
<keyword evidence="1" id="KW-0472">Membrane</keyword>
<keyword evidence="4" id="KW-1185">Reference proteome</keyword>
<evidence type="ECO:0000313" key="4">
    <source>
        <dbReference type="Proteomes" id="UP001218218"/>
    </source>
</evidence>
<dbReference type="EMBL" id="JARIHO010000002">
    <property type="protein sequence ID" value="KAJ7366282.1"/>
    <property type="molecule type" value="Genomic_DNA"/>
</dbReference>
<name>A0AAD7AQV9_9AGAR</name>
<feature type="transmembrane region" description="Helical" evidence="1">
    <location>
        <begin position="130"/>
        <end position="151"/>
    </location>
</feature>
<comment type="caution">
    <text evidence="3">The sequence shown here is derived from an EMBL/GenBank/DDBJ whole genome shotgun (WGS) entry which is preliminary data.</text>
</comment>
<feature type="transmembrane region" description="Helical" evidence="1">
    <location>
        <begin position="250"/>
        <end position="270"/>
    </location>
</feature>